<dbReference type="InterPro" id="IPR036388">
    <property type="entry name" value="WH-like_DNA-bd_sf"/>
</dbReference>
<evidence type="ECO:0000256" key="5">
    <source>
        <dbReference type="ARBA" id="ARBA00022723"/>
    </source>
</evidence>
<dbReference type="PANTHER" id="PTHR10848:SF0">
    <property type="entry name" value="MEIOTIC RECOMBINATION PROTEIN SPO11"/>
    <property type="match status" value="1"/>
</dbReference>
<evidence type="ECO:0000259" key="11">
    <source>
        <dbReference type="Pfam" id="PF04406"/>
    </source>
</evidence>
<dbReference type="Gene3D" id="1.10.10.10">
    <property type="entry name" value="Winged helix-like DNA-binding domain superfamily/Winged helix DNA-binding domain"/>
    <property type="match status" value="1"/>
</dbReference>
<comment type="cofactor">
    <cofactor evidence="2">
        <name>Mg(2+)</name>
        <dbReference type="ChEBI" id="CHEBI:18420"/>
    </cofactor>
</comment>
<comment type="caution">
    <text evidence="13">The sequence shown here is derived from an EMBL/GenBank/DDBJ whole genome shotgun (WGS) entry which is preliminary data.</text>
</comment>
<dbReference type="Pfam" id="PF21180">
    <property type="entry name" value="TOP6A-Spo11_Toprim"/>
    <property type="match status" value="1"/>
</dbReference>
<dbReference type="AlphaFoldDB" id="A0AAD9UPV5"/>
<dbReference type="GO" id="GO:0003918">
    <property type="term" value="F:DNA topoisomerase type II (double strand cut, ATP-hydrolyzing) activity"/>
    <property type="evidence" value="ECO:0007669"/>
    <property type="project" value="UniProtKB-UniRule"/>
</dbReference>
<evidence type="ECO:0000256" key="2">
    <source>
        <dbReference type="ARBA" id="ARBA00001946"/>
    </source>
</evidence>
<comment type="similarity">
    <text evidence="3 10">Belongs to the TOP6A family.</text>
</comment>
<dbReference type="KEGG" id="bdw:94334497"/>
<keyword evidence="5" id="KW-0479">Metal-binding</keyword>
<dbReference type="GO" id="GO:0003677">
    <property type="term" value="F:DNA binding"/>
    <property type="evidence" value="ECO:0007669"/>
    <property type="project" value="UniProtKB-UniRule"/>
</dbReference>
<keyword evidence="7 10" id="KW-0799">Topoisomerase</keyword>
<organism evidence="13 14">
    <name type="scientific">Babesia duncani</name>
    <dbReference type="NCBI Taxonomy" id="323732"/>
    <lineage>
        <taxon>Eukaryota</taxon>
        <taxon>Sar</taxon>
        <taxon>Alveolata</taxon>
        <taxon>Apicomplexa</taxon>
        <taxon>Aconoidasida</taxon>
        <taxon>Piroplasmida</taxon>
        <taxon>Babesiidae</taxon>
        <taxon>Babesia</taxon>
    </lineage>
</organism>
<evidence type="ECO:0000256" key="4">
    <source>
        <dbReference type="ARBA" id="ARBA00012895"/>
    </source>
</evidence>
<dbReference type="PANTHER" id="PTHR10848">
    <property type="entry name" value="MEIOTIC RECOMBINATION PROTEIN SPO11"/>
    <property type="match status" value="1"/>
</dbReference>
<dbReference type="Proteomes" id="UP001214638">
    <property type="component" value="Unassembled WGS sequence"/>
</dbReference>
<dbReference type="InterPro" id="IPR034136">
    <property type="entry name" value="TOPRIM_Topo6A/Spo11"/>
</dbReference>
<dbReference type="InterPro" id="IPR002815">
    <property type="entry name" value="Spo11/TopoVI_A"/>
</dbReference>
<dbReference type="Pfam" id="PF04406">
    <property type="entry name" value="TP6A_N"/>
    <property type="match status" value="1"/>
</dbReference>
<feature type="domain" description="Topoisomerase 6 subunit A/Spo11 TOPRIM" evidence="12">
    <location>
        <begin position="157"/>
        <end position="314"/>
    </location>
</feature>
<accession>A0AAD9UPV5</accession>
<evidence type="ECO:0000256" key="8">
    <source>
        <dbReference type="ARBA" id="ARBA00023125"/>
    </source>
</evidence>
<evidence type="ECO:0000256" key="6">
    <source>
        <dbReference type="ARBA" id="ARBA00022842"/>
    </source>
</evidence>
<proteinExistence type="inferred from homology"/>
<evidence type="ECO:0000259" key="12">
    <source>
        <dbReference type="Pfam" id="PF21180"/>
    </source>
</evidence>
<evidence type="ECO:0000256" key="7">
    <source>
        <dbReference type="ARBA" id="ARBA00023029"/>
    </source>
</evidence>
<dbReference type="EC" id="5.6.2.2" evidence="4"/>
<dbReference type="GeneID" id="94334497"/>
<evidence type="ECO:0000256" key="10">
    <source>
        <dbReference type="PROSITE-ProRule" id="PRU01385"/>
    </source>
</evidence>
<dbReference type="GO" id="GO:0005524">
    <property type="term" value="F:ATP binding"/>
    <property type="evidence" value="ECO:0007669"/>
    <property type="project" value="InterPro"/>
</dbReference>
<dbReference type="GO" id="GO:0000706">
    <property type="term" value="P:meiotic DNA double-strand break processing"/>
    <property type="evidence" value="ECO:0007669"/>
    <property type="project" value="TreeGrafter"/>
</dbReference>
<name>A0AAD9UPV5_9APIC</name>
<dbReference type="GO" id="GO:0046872">
    <property type="term" value="F:metal ion binding"/>
    <property type="evidence" value="ECO:0007669"/>
    <property type="project" value="UniProtKB-KW"/>
</dbReference>
<dbReference type="SUPFAM" id="SSF56726">
    <property type="entry name" value="DNA topoisomerase IV, alpha subunit"/>
    <property type="match status" value="1"/>
</dbReference>
<gene>
    <name evidence="13" type="ORF">BdWA1_000199</name>
</gene>
<feature type="active site" description="O-(5'-phospho-DNA)-tyrosine intermediate" evidence="10">
    <location>
        <position position="68"/>
    </location>
</feature>
<protein>
    <recommendedName>
        <fullName evidence="4">DNA topoisomerase (ATP-hydrolyzing)</fullName>
        <ecNumber evidence="4">5.6.2.2</ecNumber>
    </recommendedName>
</protein>
<comment type="catalytic activity">
    <reaction evidence="1 10">
        <text>ATP-dependent breakage, passage and rejoining of double-stranded DNA.</text>
        <dbReference type="EC" id="5.6.2.2"/>
    </reaction>
</comment>
<keyword evidence="8 10" id="KW-0238">DNA-binding</keyword>
<dbReference type="GO" id="GO:0042138">
    <property type="term" value="P:meiotic DNA double-strand break formation"/>
    <property type="evidence" value="ECO:0007669"/>
    <property type="project" value="TreeGrafter"/>
</dbReference>
<dbReference type="GO" id="GO:0007131">
    <property type="term" value="P:reciprocal meiotic recombination"/>
    <property type="evidence" value="ECO:0007669"/>
    <property type="project" value="TreeGrafter"/>
</dbReference>
<reference evidence="13" key="1">
    <citation type="journal article" date="2023" name="Nat. Microbiol.">
        <title>Babesia duncani multi-omics identifies virulence factors and drug targets.</title>
        <authorList>
            <person name="Singh P."/>
            <person name="Lonardi S."/>
            <person name="Liang Q."/>
            <person name="Vydyam P."/>
            <person name="Khabirova E."/>
            <person name="Fang T."/>
            <person name="Gihaz S."/>
            <person name="Thekkiniath J."/>
            <person name="Munshi M."/>
            <person name="Abel S."/>
            <person name="Ciampossin L."/>
            <person name="Batugedara G."/>
            <person name="Gupta M."/>
            <person name="Lu X.M."/>
            <person name="Lenz T."/>
            <person name="Chakravarty S."/>
            <person name="Cornillot E."/>
            <person name="Hu Y."/>
            <person name="Ma W."/>
            <person name="Gonzalez L.M."/>
            <person name="Sanchez S."/>
            <person name="Estrada K."/>
            <person name="Sanchez-Flores A."/>
            <person name="Montero E."/>
            <person name="Harb O.S."/>
            <person name="Le Roch K.G."/>
            <person name="Mamoun C.B."/>
        </authorList>
    </citation>
    <scope>NUCLEOTIDE SEQUENCE</scope>
    <source>
        <strain evidence="13">WA1</strain>
    </source>
</reference>
<feature type="domain" description="Spo11/DNA topoisomerase VI subunit A N-terminal" evidence="11">
    <location>
        <begin position="43"/>
        <end position="100"/>
    </location>
</feature>
<keyword evidence="9 10" id="KW-0413">Isomerase</keyword>
<dbReference type="Gene3D" id="3.40.1360.10">
    <property type="match status" value="1"/>
</dbReference>
<sequence length="325" mass="37578">MNTCNCIELYCIKFIKSVLLMPERATNMHGPCSVIVSMRWHSRVFEIMDYVYKLLKSNRTCTFRELYYALPRAFKNQQQLAKSLKDVCELLQCNRNDLNICMSQRGLQDTFSYNIGHVAGCLLLETNKERLDIATRSFGIPISLEMSELEMQIYGNYLVIVEKYTVYMQLCNDRIWEKLPMVLITGCGFPSHSTRKLVDTLVSMGDHKLSYLGDLDPHGMLILLTYMKSHCNTASNILWIGIHVEDIERYNPKMLPIYSSRDVAILNTISLDPYIIAYPQVQVSVKYLIQHKLKVEIESISEVMSPKTITQYVIENVISQIWSQL</sequence>
<dbReference type="PRINTS" id="PR01550">
    <property type="entry name" value="TOP6AFAMILY"/>
</dbReference>
<keyword evidence="6" id="KW-0460">Magnesium</keyword>
<evidence type="ECO:0000313" key="14">
    <source>
        <dbReference type="Proteomes" id="UP001214638"/>
    </source>
</evidence>
<dbReference type="InterPro" id="IPR013049">
    <property type="entry name" value="Spo11/TopoVI_A_N"/>
</dbReference>
<dbReference type="CDD" id="cd00223">
    <property type="entry name" value="TOPRIM_TopoIIB_SPO"/>
    <property type="match status" value="1"/>
</dbReference>
<evidence type="ECO:0000313" key="13">
    <source>
        <dbReference type="EMBL" id="KAK2197200.1"/>
    </source>
</evidence>
<evidence type="ECO:0000256" key="1">
    <source>
        <dbReference type="ARBA" id="ARBA00000185"/>
    </source>
</evidence>
<dbReference type="GO" id="GO:0000228">
    <property type="term" value="C:nuclear chromosome"/>
    <property type="evidence" value="ECO:0007669"/>
    <property type="project" value="TreeGrafter"/>
</dbReference>
<evidence type="ECO:0000256" key="3">
    <source>
        <dbReference type="ARBA" id="ARBA00006559"/>
    </source>
</evidence>
<dbReference type="EMBL" id="JALLKP010000001">
    <property type="protein sequence ID" value="KAK2197200.1"/>
    <property type="molecule type" value="Genomic_DNA"/>
</dbReference>
<evidence type="ECO:0000256" key="9">
    <source>
        <dbReference type="ARBA" id="ARBA00023235"/>
    </source>
</evidence>
<keyword evidence="14" id="KW-1185">Reference proteome</keyword>
<dbReference type="InterPro" id="IPR036078">
    <property type="entry name" value="Spo11/TopoVI_A_sf"/>
</dbReference>
<dbReference type="PROSITE" id="PS52041">
    <property type="entry name" value="TOPO_IIB"/>
    <property type="match status" value="1"/>
</dbReference>
<dbReference type="RefSeq" id="XP_067804042.1">
    <property type="nucleotide sequence ID" value="XM_067945251.1"/>
</dbReference>